<keyword evidence="3" id="KW-1185">Reference proteome</keyword>
<accession>A0A0R3XDF1</accession>
<organism evidence="4">
    <name type="scientific">Hydatigena taeniaeformis</name>
    <name type="common">Feline tapeworm</name>
    <name type="synonym">Taenia taeniaeformis</name>
    <dbReference type="NCBI Taxonomy" id="6205"/>
    <lineage>
        <taxon>Eukaryota</taxon>
        <taxon>Metazoa</taxon>
        <taxon>Spiralia</taxon>
        <taxon>Lophotrochozoa</taxon>
        <taxon>Platyhelminthes</taxon>
        <taxon>Cestoda</taxon>
        <taxon>Eucestoda</taxon>
        <taxon>Cyclophyllidea</taxon>
        <taxon>Taeniidae</taxon>
        <taxon>Hydatigera</taxon>
    </lineage>
</organism>
<name>A0A0R3XDF1_HYDTA</name>
<dbReference type="Proteomes" id="UP000274429">
    <property type="component" value="Unassembled WGS sequence"/>
</dbReference>
<sequence>MTPIKLTIALTPFLFCTILTFGSAIPLTSTTFHRDEDKQWILAGLSLIRRLDCTHVTSVSRQECVKIRVAPASRFVAYMATLKHDGMRYLVMTHPEAAEDEEEKFNLRTQGGNLTGVLVLDPLADRAFGHPLFIFRIVAFDGSREEQLRQCSDHRGLIYST</sequence>
<reference evidence="4" key="1">
    <citation type="submission" date="2017-02" db="UniProtKB">
        <authorList>
            <consortium name="WormBaseParasite"/>
        </authorList>
    </citation>
    <scope>IDENTIFICATION</scope>
</reference>
<keyword evidence="1" id="KW-0732">Signal</keyword>
<gene>
    <name evidence="2" type="ORF">TTAC_LOCUS11561</name>
</gene>
<dbReference type="AlphaFoldDB" id="A0A0R3XDF1"/>
<proteinExistence type="predicted"/>
<evidence type="ECO:0000313" key="2">
    <source>
        <dbReference type="EMBL" id="VDM37015.1"/>
    </source>
</evidence>
<dbReference type="EMBL" id="UYWX01025020">
    <property type="protein sequence ID" value="VDM37015.1"/>
    <property type="molecule type" value="Genomic_DNA"/>
</dbReference>
<reference evidence="2 3" key="2">
    <citation type="submission" date="2018-11" db="EMBL/GenBank/DDBJ databases">
        <authorList>
            <consortium name="Pathogen Informatics"/>
        </authorList>
    </citation>
    <scope>NUCLEOTIDE SEQUENCE [LARGE SCALE GENOMIC DNA]</scope>
</reference>
<evidence type="ECO:0000313" key="3">
    <source>
        <dbReference type="Proteomes" id="UP000274429"/>
    </source>
</evidence>
<feature type="chain" id="PRO_5043133343" evidence="1">
    <location>
        <begin position="25"/>
        <end position="161"/>
    </location>
</feature>
<dbReference type="STRING" id="6205.A0A0R3XDF1"/>
<evidence type="ECO:0000256" key="1">
    <source>
        <dbReference type="SAM" id="SignalP"/>
    </source>
</evidence>
<feature type="signal peptide" evidence="1">
    <location>
        <begin position="1"/>
        <end position="24"/>
    </location>
</feature>
<protein>
    <submittedName>
        <fullName evidence="4">Secreted protein</fullName>
    </submittedName>
</protein>
<dbReference type="WBParaSite" id="TTAC_0001157801-mRNA-1">
    <property type="protein sequence ID" value="TTAC_0001157801-mRNA-1"/>
    <property type="gene ID" value="TTAC_0001157801"/>
</dbReference>
<dbReference type="OrthoDB" id="6132489at2759"/>
<evidence type="ECO:0000313" key="4">
    <source>
        <dbReference type="WBParaSite" id="TTAC_0001157801-mRNA-1"/>
    </source>
</evidence>